<protein>
    <submittedName>
        <fullName evidence="10">DNA-binding response regulator</fullName>
    </submittedName>
</protein>
<evidence type="ECO:0000256" key="4">
    <source>
        <dbReference type="ARBA" id="ARBA00023125"/>
    </source>
</evidence>
<dbReference type="Pfam" id="PF00486">
    <property type="entry name" value="Trans_reg_C"/>
    <property type="match status" value="1"/>
</dbReference>
<dbReference type="Gene3D" id="3.40.50.2300">
    <property type="match status" value="1"/>
</dbReference>
<dbReference type="PROSITE" id="PS50110">
    <property type="entry name" value="RESPONSE_REGULATORY"/>
    <property type="match status" value="1"/>
</dbReference>
<dbReference type="PROSITE" id="PS51755">
    <property type="entry name" value="OMPR_PHOB"/>
    <property type="match status" value="1"/>
</dbReference>
<organism evidence="10 11">
    <name type="scientific">Candidatus Roizmanbacteria bacterium RIFCSPLOWO2_02_FULL_38_10</name>
    <dbReference type="NCBI Taxonomy" id="1802074"/>
    <lineage>
        <taxon>Bacteria</taxon>
        <taxon>Candidatus Roizmaniibacteriota</taxon>
    </lineage>
</organism>
<evidence type="ECO:0000313" key="11">
    <source>
        <dbReference type="Proteomes" id="UP000176376"/>
    </source>
</evidence>
<gene>
    <name evidence="10" type="ORF">A3J15_02320</name>
</gene>
<evidence type="ECO:0000256" key="2">
    <source>
        <dbReference type="ARBA" id="ARBA00023012"/>
    </source>
</evidence>
<evidence type="ECO:0000256" key="5">
    <source>
        <dbReference type="ARBA" id="ARBA00023163"/>
    </source>
</evidence>
<dbReference type="CDD" id="cd00383">
    <property type="entry name" value="trans_reg_C"/>
    <property type="match status" value="1"/>
</dbReference>
<dbReference type="Gene3D" id="6.10.250.690">
    <property type="match status" value="1"/>
</dbReference>
<dbReference type="InterPro" id="IPR001789">
    <property type="entry name" value="Sig_transdc_resp-reg_receiver"/>
</dbReference>
<dbReference type="EMBL" id="MGAY01000025">
    <property type="protein sequence ID" value="OGK56750.1"/>
    <property type="molecule type" value="Genomic_DNA"/>
</dbReference>
<sequence length="222" mass="25442">MRILLVEDEKRLSDSIKQGLVEDGYAVDQAFDGEEGLYLATNESYDSIILDILLPKMDGLQVCKKIRIEKITTPILMLTAKVTVEDISAGLNSGADDYLKKPFSHVELKARIQALIRRNYKEVQPELKAADLILDPVKHTVRRANMQIDLTPKEFSILEFLLRHKNEVVTRTMITEHVWDYNFDSMSNVVDVFITTLRKKINQRARKKLINTVHGIGFKLTD</sequence>
<dbReference type="GO" id="GO:0032993">
    <property type="term" value="C:protein-DNA complex"/>
    <property type="evidence" value="ECO:0007669"/>
    <property type="project" value="TreeGrafter"/>
</dbReference>
<dbReference type="SUPFAM" id="SSF52172">
    <property type="entry name" value="CheY-like"/>
    <property type="match status" value="1"/>
</dbReference>
<feature type="domain" description="OmpR/PhoB-type" evidence="9">
    <location>
        <begin position="124"/>
        <end position="222"/>
    </location>
</feature>
<dbReference type="PANTHER" id="PTHR48111:SF22">
    <property type="entry name" value="REGULATOR OF RPOS"/>
    <property type="match status" value="1"/>
</dbReference>
<feature type="domain" description="Response regulatory" evidence="8">
    <location>
        <begin position="2"/>
        <end position="116"/>
    </location>
</feature>
<dbReference type="InterPro" id="IPR011006">
    <property type="entry name" value="CheY-like_superfamily"/>
</dbReference>
<dbReference type="GO" id="GO:0000976">
    <property type="term" value="F:transcription cis-regulatory region binding"/>
    <property type="evidence" value="ECO:0007669"/>
    <property type="project" value="TreeGrafter"/>
</dbReference>
<evidence type="ECO:0000256" key="7">
    <source>
        <dbReference type="PROSITE-ProRule" id="PRU01091"/>
    </source>
</evidence>
<reference evidence="10 11" key="1">
    <citation type="journal article" date="2016" name="Nat. Commun.">
        <title>Thousands of microbial genomes shed light on interconnected biogeochemical processes in an aquifer system.</title>
        <authorList>
            <person name="Anantharaman K."/>
            <person name="Brown C.T."/>
            <person name="Hug L.A."/>
            <person name="Sharon I."/>
            <person name="Castelle C.J."/>
            <person name="Probst A.J."/>
            <person name="Thomas B.C."/>
            <person name="Singh A."/>
            <person name="Wilkins M.J."/>
            <person name="Karaoz U."/>
            <person name="Brodie E.L."/>
            <person name="Williams K.H."/>
            <person name="Hubbard S.S."/>
            <person name="Banfield J.F."/>
        </authorList>
    </citation>
    <scope>NUCLEOTIDE SEQUENCE [LARGE SCALE GENOMIC DNA]</scope>
</reference>
<keyword evidence="2" id="KW-0902">Two-component regulatory system</keyword>
<feature type="DNA-binding region" description="OmpR/PhoB-type" evidence="7">
    <location>
        <begin position="124"/>
        <end position="222"/>
    </location>
</feature>
<dbReference type="Gene3D" id="1.10.10.10">
    <property type="entry name" value="Winged helix-like DNA-binding domain superfamily/Winged helix DNA-binding domain"/>
    <property type="match status" value="1"/>
</dbReference>
<keyword evidence="5" id="KW-0804">Transcription</keyword>
<evidence type="ECO:0000256" key="1">
    <source>
        <dbReference type="ARBA" id="ARBA00022553"/>
    </source>
</evidence>
<evidence type="ECO:0000259" key="9">
    <source>
        <dbReference type="PROSITE" id="PS51755"/>
    </source>
</evidence>
<dbReference type="GO" id="GO:0006355">
    <property type="term" value="P:regulation of DNA-templated transcription"/>
    <property type="evidence" value="ECO:0007669"/>
    <property type="project" value="InterPro"/>
</dbReference>
<dbReference type="InterPro" id="IPR036388">
    <property type="entry name" value="WH-like_DNA-bd_sf"/>
</dbReference>
<dbReference type="InterPro" id="IPR001867">
    <property type="entry name" value="OmpR/PhoB-type_DNA-bd"/>
</dbReference>
<dbReference type="FunFam" id="3.40.50.2300:FF:000002">
    <property type="entry name" value="DNA-binding response regulator PhoP"/>
    <property type="match status" value="1"/>
</dbReference>
<dbReference type="SMART" id="SM00862">
    <property type="entry name" value="Trans_reg_C"/>
    <property type="match status" value="1"/>
</dbReference>
<evidence type="ECO:0000313" key="10">
    <source>
        <dbReference type="EMBL" id="OGK56750.1"/>
    </source>
</evidence>
<dbReference type="InterPro" id="IPR039420">
    <property type="entry name" value="WalR-like"/>
</dbReference>
<feature type="modified residue" description="4-aspartylphosphate" evidence="6">
    <location>
        <position position="51"/>
    </location>
</feature>
<proteinExistence type="predicted"/>
<evidence type="ECO:0000256" key="3">
    <source>
        <dbReference type="ARBA" id="ARBA00023015"/>
    </source>
</evidence>
<dbReference type="GO" id="GO:0005829">
    <property type="term" value="C:cytosol"/>
    <property type="evidence" value="ECO:0007669"/>
    <property type="project" value="TreeGrafter"/>
</dbReference>
<keyword evidence="3" id="KW-0805">Transcription regulation</keyword>
<dbReference type="AlphaFoldDB" id="A0A1F7JMB8"/>
<keyword evidence="1 6" id="KW-0597">Phosphoprotein</keyword>
<name>A0A1F7JMB8_9BACT</name>
<evidence type="ECO:0000259" key="8">
    <source>
        <dbReference type="PROSITE" id="PS50110"/>
    </source>
</evidence>
<dbReference type="PANTHER" id="PTHR48111">
    <property type="entry name" value="REGULATOR OF RPOS"/>
    <property type="match status" value="1"/>
</dbReference>
<dbReference type="Proteomes" id="UP000176376">
    <property type="component" value="Unassembled WGS sequence"/>
</dbReference>
<dbReference type="STRING" id="1802074.A3J15_02320"/>
<dbReference type="GO" id="GO:0000156">
    <property type="term" value="F:phosphorelay response regulator activity"/>
    <property type="evidence" value="ECO:0007669"/>
    <property type="project" value="TreeGrafter"/>
</dbReference>
<evidence type="ECO:0000256" key="6">
    <source>
        <dbReference type="PROSITE-ProRule" id="PRU00169"/>
    </source>
</evidence>
<comment type="caution">
    <text evidence="10">The sequence shown here is derived from an EMBL/GenBank/DDBJ whole genome shotgun (WGS) entry which is preliminary data.</text>
</comment>
<dbReference type="FunFam" id="1.10.10.10:FF:000005">
    <property type="entry name" value="Two-component system response regulator"/>
    <property type="match status" value="1"/>
</dbReference>
<accession>A0A1F7JMB8</accession>
<keyword evidence="4 7" id="KW-0238">DNA-binding</keyword>
<dbReference type="SMART" id="SM00448">
    <property type="entry name" value="REC"/>
    <property type="match status" value="1"/>
</dbReference>
<dbReference type="Pfam" id="PF00072">
    <property type="entry name" value="Response_reg"/>
    <property type="match status" value="1"/>
</dbReference>